<name>A0A8S9QAD8_BRACR</name>
<comment type="caution">
    <text evidence="1">The sequence shown here is derived from an EMBL/GenBank/DDBJ whole genome shotgun (WGS) entry which is preliminary data.</text>
</comment>
<sequence>MLFLSSSCQPVLAVKPRLPYPFQRSDKVLVECNFKPVHASYSETYLAAFTLYGQWYGLSVRTIPINPSLVLTPLPSLCPQLLCVFASLLICLNSSQQETLEEDKERIRVHFDSLYGAGNEKMLLHCCKHVRKHSQVFQKEFQPVH</sequence>
<evidence type="ECO:0000313" key="2">
    <source>
        <dbReference type="Proteomes" id="UP000712600"/>
    </source>
</evidence>
<dbReference type="Proteomes" id="UP000712600">
    <property type="component" value="Unassembled WGS sequence"/>
</dbReference>
<reference evidence="1" key="1">
    <citation type="submission" date="2019-12" db="EMBL/GenBank/DDBJ databases">
        <title>Genome sequencing and annotation of Brassica cretica.</title>
        <authorList>
            <person name="Studholme D.J."/>
            <person name="Sarris P."/>
        </authorList>
    </citation>
    <scope>NUCLEOTIDE SEQUENCE</scope>
    <source>
        <strain evidence="1">PFS-109/04</strain>
        <tissue evidence="1">Leaf</tissue>
    </source>
</reference>
<evidence type="ECO:0000313" key="1">
    <source>
        <dbReference type="EMBL" id="KAF3539599.1"/>
    </source>
</evidence>
<dbReference type="EMBL" id="QGKX02001290">
    <property type="protein sequence ID" value="KAF3539599.1"/>
    <property type="molecule type" value="Genomic_DNA"/>
</dbReference>
<proteinExistence type="predicted"/>
<accession>A0A8S9QAD8</accession>
<dbReference type="AlphaFoldDB" id="A0A8S9QAD8"/>
<organism evidence="1 2">
    <name type="scientific">Brassica cretica</name>
    <name type="common">Mustard</name>
    <dbReference type="NCBI Taxonomy" id="69181"/>
    <lineage>
        <taxon>Eukaryota</taxon>
        <taxon>Viridiplantae</taxon>
        <taxon>Streptophyta</taxon>
        <taxon>Embryophyta</taxon>
        <taxon>Tracheophyta</taxon>
        <taxon>Spermatophyta</taxon>
        <taxon>Magnoliopsida</taxon>
        <taxon>eudicotyledons</taxon>
        <taxon>Gunneridae</taxon>
        <taxon>Pentapetalae</taxon>
        <taxon>rosids</taxon>
        <taxon>malvids</taxon>
        <taxon>Brassicales</taxon>
        <taxon>Brassicaceae</taxon>
        <taxon>Brassiceae</taxon>
        <taxon>Brassica</taxon>
    </lineage>
</organism>
<gene>
    <name evidence="1" type="ORF">F2Q69_00022623</name>
</gene>
<protein>
    <submittedName>
        <fullName evidence="1">Uncharacterized protein</fullName>
    </submittedName>
</protein>